<evidence type="ECO:0000256" key="2">
    <source>
        <dbReference type="ARBA" id="ARBA00010942"/>
    </source>
</evidence>
<feature type="transmembrane region" description="Helical" evidence="9">
    <location>
        <begin position="510"/>
        <end position="529"/>
    </location>
</feature>
<dbReference type="NCBIfam" id="NF000282">
    <property type="entry name" value="RND_permease_1"/>
    <property type="match status" value="1"/>
</dbReference>
<evidence type="ECO:0000313" key="11">
    <source>
        <dbReference type="EMBL" id="VFU09681.1"/>
    </source>
</evidence>
<dbReference type="Gene3D" id="3.30.70.1430">
    <property type="entry name" value="Multidrug efflux transporter AcrB pore domain"/>
    <property type="match status" value="2"/>
</dbReference>
<comment type="similarity">
    <text evidence="2 9">Belongs to the resistance-nodulation-cell division (RND) (TC 2.A.6) family.</text>
</comment>
<feature type="transmembrane region" description="Helical" evidence="9">
    <location>
        <begin position="471"/>
        <end position="498"/>
    </location>
</feature>
<dbReference type="EMBL" id="LR536450">
    <property type="protein sequence ID" value="VFU09681.1"/>
    <property type="molecule type" value="Genomic_DNA"/>
</dbReference>
<reference evidence="11 12" key="1">
    <citation type="submission" date="2019-03" db="EMBL/GenBank/DDBJ databases">
        <authorList>
            <person name="Kox A.R. M."/>
        </authorList>
    </citation>
    <scope>NUCLEOTIDE SEQUENCE [LARGE SCALE GENOMIC DNA]</scope>
    <source>
        <strain evidence="11">MTUNDRAET4 annotated genome</strain>
    </source>
</reference>
<evidence type="ECO:0000256" key="6">
    <source>
        <dbReference type="ARBA" id="ARBA00022692"/>
    </source>
</evidence>
<organism evidence="11 12">
    <name type="scientific">Methylocella tundrae</name>
    <dbReference type="NCBI Taxonomy" id="227605"/>
    <lineage>
        <taxon>Bacteria</taxon>
        <taxon>Pseudomonadati</taxon>
        <taxon>Pseudomonadota</taxon>
        <taxon>Alphaproteobacteria</taxon>
        <taxon>Hyphomicrobiales</taxon>
        <taxon>Beijerinckiaceae</taxon>
        <taxon>Methylocella</taxon>
    </lineage>
</organism>
<dbReference type="PANTHER" id="PTHR32063:SF11">
    <property type="entry name" value="CATION OR DRUG EFFLUX SYSTEM PROTEIN"/>
    <property type="match status" value="1"/>
</dbReference>
<dbReference type="Pfam" id="PF00873">
    <property type="entry name" value="ACR_tran"/>
    <property type="match status" value="1"/>
</dbReference>
<name>A0A4V6IMV8_METTU</name>
<dbReference type="InterPro" id="IPR004764">
    <property type="entry name" value="MdtF-like"/>
</dbReference>
<feature type="transmembrane region" description="Helical" evidence="9">
    <location>
        <begin position="395"/>
        <end position="418"/>
    </location>
</feature>
<dbReference type="SUPFAM" id="SSF82693">
    <property type="entry name" value="Multidrug efflux transporter AcrB pore domain, PN1, PN2, PC1 and PC2 subdomains"/>
    <property type="match status" value="4"/>
</dbReference>
<evidence type="ECO:0000313" key="12">
    <source>
        <dbReference type="Proteomes" id="UP000294360"/>
    </source>
</evidence>
<comment type="subcellular location">
    <subcellularLocation>
        <location evidence="1 9">Cell inner membrane</location>
        <topology evidence="1 9">Multi-pass membrane protein</topology>
    </subcellularLocation>
</comment>
<evidence type="ECO:0000256" key="4">
    <source>
        <dbReference type="ARBA" id="ARBA00022475"/>
    </source>
</evidence>
<feature type="transmembrane region" description="Helical" evidence="9">
    <location>
        <begin position="368"/>
        <end position="389"/>
    </location>
</feature>
<evidence type="ECO:0000256" key="5">
    <source>
        <dbReference type="ARBA" id="ARBA00022519"/>
    </source>
</evidence>
<dbReference type="FunFam" id="3.30.70.1430:FF:000001">
    <property type="entry name" value="Efflux pump membrane transporter"/>
    <property type="match status" value="1"/>
</dbReference>
<gene>
    <name evidence="11" type="primary">bepG</name>
    <name evidence="11" type="ORF">MTUNDRAET4_2794</name>
</gene>
<accession>A0A4V6IMV8</accession>
<dbReference type="KEGG" id="mtun:MTUNDRAET4_2794"/>
<dbReference type="Gene3D" id="3.30.2090.10">
    <property type="entry name" value="Multidrug efflux transporter AcrB TolC docking domain, DN and DC subdomains"/>
    <property type="match status" value="2"/>
</dbReference>
<evidence type="ECO:0000256" key="8">
    <source>
        <dbReference type="ARBA" id="ARBA00023136"/>
    </source>
</evidence>
<dbReference type="InterPro" id="IPR001036">
    <property type="entry name" value="Acrflvin-R"/>
</dbReference>
<dbReference type="GO" id="GO:0042910">
    <property type="term" value="F:xenobiotic transmembrane transporter activity"/>
    <property type="evidence" value="ECO:0007669"/>
    <property type="project" value="TreeGrafter"/>
</dbReference>
<feature type="region of interest" description="Disordered" evidence="10">
    <location>
        <begin position="1049"/>
        <end position="1081"/>
    </location>
</feature>
<comment type="caution">
    <text evidence="9">Lacks conserved residue(s) required for the propagation of feature annotation.</text>
</comment>
<dbReference type="SUPFAM" id="SSF82866">
    <property type="entry name" value="Multidrug efflux transporter AcrB transmembrane domain"/>
    <property type="match status" value="2"/>
</dbReference>
<feature type="transmembrane region" description="Helical" evidence="9">
    <location>
        <begin position="877"/>
        <end position="898"/>
    </location>
</feature>
<evidence type="ECO:0000256" key="10">
    <source>
        <dbReference type="SAM" id="MobiDB-lite"/>
    </source>
</evidence>
<keyword evidence="7 9" id="KW-1133">Transmembrane helix</keyword>
<feature type="transmembrane region" description="Helical" evidence="9">
    <location>
        <begin position="439"/>
        <end position="459"/>
    </location>
</feature>
<dbReference type="Gene3D" id="3.30.70.1440">
    <property type="entry name" value="Multidrug efflux transporter AcrB pore domain"/>
    <property type="match status" value="1"/>
</dbReference>
<dbReference type="NCBIfam" id="TIGR00915">
    <property type="entry name" value="2A0602"/>
    <property type="match status" value="1"/>
</dbReference>
<dbReference type="AlphaFoldDB" id="A0A4V6IMV8"/>
<dbReference type="InterPro" id="IPR027463">
    <property type="entry name" value="AcrB_DN_DC_subdom"/>
</dbReference>
<dbReference type="GO" id="GO:0015562">
    <property type="term" value="F:efflux transmembrane transporter activity"/>
    <property type="evidence" value="ECO:0007669"/>
    <property type="project" value="InterPro"/>
</dbReference>
<evidence type="ECO:0000256" key="9">
    <source>
        <dbReference type="RuleBase" id="RU364070"/>
    </source>
</evidence>
<feature type="transmembrane region" description="Helical" evidence="9">
    <location>
        <begin position="904"/>
        <end position="927"/>
    </location>
</feature>
<proteinExistence type="inferred from homology"/>
<dbReference type="GO" id="GO:0005886">
    <property type="term" value="C:plasma membrane"/>
    <property type="evidence" value="ECO:0007669"/>
    <property type="project" value="UniProtKB-SubCell"/>
</dbReference>
<keyword evidence="8 9" id="KW-0472">Membrane</keyword>
<dbReference type="SUPFAM" id="SSF82714">
    <property type="entry name" value="Multidrug efflux transporter AcrB TolC docking domain, DN and DC subdomains"/>
    <property type="match status" value="2"/>
</dbReference>
<dbReference type="Proteomes" id="UP000294360">
    <property type="component" value="Chromosome"/>
</dbReference>
<evidence type="ECO:0000256" key="3">
    <source>
        <dbReference type="ARBA" id="ARBA00022448"/>
    </source>
</evidence>
<dbReference type="PRINTS" id="PR00702">
    <property type="entry name" value="ACRIFLAVINRP"/>
</dbReference>
<dbReference type="FunFam" id="1.20.1640.10:FF:000001">
    <property type="entry name" value="Efflux pump membrane transporter"/>
    <property type="match status" value="1"/>
</dbReference>
<feature type="transmembrane region" description="Helical" evidence="9">
    <location>
        <begin position="978"/>
        <end position="998"/>
    </location>
</feature>
<keyword evidence="5 9" id="KW-0997">Cell inner membrane</keyword>
<dbReference type="PANTHER" id="PTHR32063">
    <property type="match status" value="1"/>
</dbReference>
<feature type="compositionally biased region" description="Basic and acidic residues" evidence="10">
    <location>
        <begin position="1056"/>
        <end position="1068"/>
    </location>
</feature>
<feature type="transmembrane region" description="Helical" evidence="9">
    <location>
        <begin position="342"/>
        <end position="361"/>
    </location>
</feature>
<keyword evidence="4" id="KW-1003">Cell membrane</keyword>
<keyword evidence="6 9" id="KW-0812">Transmembrane</keyword>
<evidence type="ECO:0000256" key="7">
    <source>
        <dbReference type="ARBA" id="ARBA00022989"/>
    </source>
</evidence>
<dbReference type="GO" id="GO:0009636">
    <property type="term" value="P:response to toxic substance"/>
    <property type="evidence" value="ECO:0007669"/>
    <property type="project" value="UniProtKB-ARBA"/>
</dbReference>
<evidence type="ECO:0000256" key="1">
    <source>
        <dbReference type="ARBA" id="ARBA00004429"/>
    </source>
</evidence>
<feature type="transmembrane region" description="Helical" evidence="9">
    <location>
        <begin position="1010"/>
        <end position="1037"/>
    </location>
</feature>
<keyword evidence="3 9" id="KW-0813">Transport</keyword>
<dbReference type="Gene3D" id="1.20.1640.10">
    <property type="entry name" value="Multidrug efflux transporter AcrB transmembrane domain"/>
    <property type="match status" value="2"/>
</dbReference>
<sequence>MRFSHFFIDRPIFAAVLSIILTIAGAIAQRSLPVSEYPEIAPPTVNITTIYPGASAEVIAATVATPIEQQVNGVDDMLYITSQSTGDGKLSINVVFKPGTNVDQAQVLVQNRVAIATPRLPQEVIRQGVTVQKSSPDLMMVVHMISPDGSRDQKYISNYATLHLKDQLARVDGVGDVQIFGARDYSMRVWLDPGKVAARGLTAGEVVAALQAANLQVAAGAINQPPVSSPAAFQLAVQTLGRLSDPAQFGDIVLRSDGDGYVRLRDVARIELGAQDYTVNAYLDRDVATAMVVFQRPGSNALATAALVKAAMETAKKDFPPGIDYTVVYNPTEFIQQSVDEVVHTLFEAVGLVVIVVVVFLQTWRAAIIPVIAIPVSLIGCFLFMSGVGLTFNTLSLFGLVLAIGIVVDDAIVVVENVERYLEHGMDPKDAAHKTMDEVGGALLAIALVLCAVFIPTAFITGLQGAFYKQFAITIASATLISAFVSLTLSPALAAILLKRRDGAPKTSGLIYWLSTPLRWFFAAFNWAFEKLSNGYGALTARLIRVGFVSLIIYGGLIYFAFDLLNKTPTGLIPPLDRGYLIAAFQLPPGSSLDRTDKVLRDATDIILHREGVEHAVVFAGFDGATFTNATNTGVIFVGLQPFEERVKKGLTAAKILADVRQHIGVLTDAFAFVLEPPSVPGIGTGGGLKGYVQDRAGRGLPALENATWGLVGAIAANPGFAQPFTLFNTKTPQIYADIDRTKAELLGVPISRVFEALSVYMGSAYINDFNILGRTYQVTAQADNPFRLTTRDVANLKTRNASGDMVPIGSVATLNDTTGPFRVTRYNLFPAAEVQVSLARGFSSGQGIAAVEALAKEKLPQGFGFEWTEIALQEKLAGNTAILAFGLAVVFVFLLLAALYESWLLPFAVILIVPMCILAAMLGVTYRDLDRNILVDIGLVVLVGLAAKNAILIVEFAKQAEEEGHTRFEAAVSAARTRLRPILMTSFAFIFGVLPLARAEGAGAEMRQSLGTAVFAGMLGVTLFGLLFTPTFYVVVRGFGAWLGRFRKKPTPDAGARERSARGDGHGKAKQAPTDEVLPG</sequence>
<dbReference type="RefSeq" id="WP_197731984.1">
    <property type="nucleotide sequence ID" value="NZ_CP139089.1"/>
</dbReference>
<feature type="transmembrane region" description="Helical" evidence="9">
    <location>
        <begin position="541"/>
        <end position="562"/>
    </location>
</feature>
<dbReference type="Gene3D" id="3.30.70.1320">
    <property type="entry name" value="Multidrug efflux transporter AcrB pore domain like"/>
    <property type="match status" value="1"/>
</dbReference>
<protein>
    <recommendedName>
        <fullName evidence="9">Efflux pump membrane transporter</fullName>
    </recommendedName>
</protein>